<feature type="region of interest" description="Disordered" evidence="1">
    <location>
        <begin position="1"/>
        <end position="33"/>
    </location>
</feature>
<reference evidence="2" key="1">
    <citation type="submission" date="2018-02" db="EMBL/GenBank/DDBJ databases">
        <title>Rhizophora mucronata_Transcriptome.</title>
        <authorList>
            <person name="Meera S.P."/>
            <person name="Sreeshan A."/>
            <person name="Augustine A."/>
        </authorList>
    </citation>
    <scope>NUCLEOTIDE SEQUENCE</scope>
    <source>
        <tissue evidence="2">Leaf</tissue>
    </source>
</reference>
<feature type="compositionally biased region" description="Polar residues" evidence="1">
    <location>
        <begin position="1"/>
        <end position="12"/>
    </location>
</feature>
<protein>
    <submittedName>
        <fullName evidence="2">Uncharacterized protein</fullName>
    </submittedName>
</protein>
<accession>A0A2P2N528</accession>
<sequence>MLSFPGNQNRQQESGRKSKEKGRKKSTAHFRSS</sequence>
<proteinExistence type="predicted"/>
<dbReference type="EMBL" id="GGEC01057079">
    <property type="protein sequence ID" value="MBX37563.1"/>
    <property type="molecule type" value="Transcribed_RNA"/>
</dbReference>
<dbReference type="AlphaFoldDB" id="A0A2P2N528"/>
<name>A0A2P2N528_RHIMU</name>
<evidence type="ECO:0000313" key="2">
    <source>
        <dbReference type="EMBL" id="MBX37563.1"/>
    </source>
</evidence>
<feature type="compositionally biased region" description="Basic residues" evidence="1">
    <location>
        <begin position="18"/>
        <end position="33"/>
    </location>
</feature>
<organism evidence="2">
    <name type="scientific">Rhizophora mucronata</name>
    <name type="common">Asiatic mangrove</name>
    <dbReference type="NCBI Taxonomy" id="61149"/>
    <lineage>
        <taxon>Eukaryota</taxon>
        <taxon>Viridiplantae</taxon>
        <taxon>Streptophyta</taxon>
        <taxon>Embryophyta</taxon>
        <taxon>Tracheophyta</taxon>
        <taxon>Spermatophyta</taxon>
        <taxon>Magnoliopsida</taxon>
        <taxon>eudicotyledons</taxon>
        <taxon>Gunneridae</taxon>
        <taxon>Pentapetalae</taxon>
        <taxon>rosids</taxon>
        <taxon>fabids</taxon>
        <taxon>Malpighiales</taxon>
        <taxon>Rhizophoraceae</taxon>
        <taxon>Rhizophora</taxon>
    </lineage>
</organism>
<evidence type="ECO:0000256" key="1">
    <source>
        <dbReference type="SAM" id="MobiDB-lite"/>
    </source>
</evidence>